<dbReference type="InterPro" id="IPR020904">
    <property type="entry name" value="Sc_DH/Rdtase_CS"/>
</dbReference>
<evidence type="ECO:0000313" key="2">
    <source>
        <dbReference type="EMBL" id="RUT34857.1"/>
    </source>
</evidence>
<reference evidence="2 3" key="1">
    <citation type="journal article" date="2016" name="Int. J. Syst. Evol. Microbiol.">
        <title>Arsenicitalea aurantiaca gen. nov., sp. nov., a new member of the family Hyphomicrobiaceae, isolated from high-arsenic sediment.</title>
        <authorList>
            <person name="Mu Y."/>
            <person name="Zhou L."/>
            <person name="Zeng X.C."/>
            <person name="Liu L."/>
            <person name="Pan Y."/>
            <person name="Chen X."/>
            <person name="Wang J."/>
            <person name="Li S."/>
            <person name="Li W.J."/>
            <person name="Wang Y."/>
        </authorList>
    </citation>
    <scope>NUCLEOTIDE SEQUENCE [LARGE SCALE GENOMIC DNA]</scope>
    <source>
        <strain evidence="2 3">42-50</strain>
    </source>
</reference>
<dbReference type="SUPFAM" id="SSF51735">
    <property type="entry name" value="NAD(P)-binding Rossmann-fold domains"/>
    <property type="match status" value="1"/>
</dbReference>
<dbReference type="NCBIfam" id="NF004847">
    <property type="entry name" value="PRK06198.1"/>
    <property type="match status" value="1"/>
</dbReference>
<dbReference type="Proteomes" id="UP000281547">
    <property type="component" value="Unassembled WGS sequence"/>
</dbReference>
<dbReference type="Gene3D" id="3.40.50.720">
    <property type="entry name" value="NAD(P)-binding Rossmann-like Domain"/>
    <property type="match status" value="1"/>
</dbReference>
<dbReference type="Pfam" id="PF13561">
    <property type="entry name" value="adh_short_C2"/>
    <property type="match status" value="1"/>
</dbReference>
<dbReference type="InterPro" id="IPR036291">
    <property type="entry name" value="NAD(P)-bd_dom_sf"/>
</dbReference>
<dbReference type="InterPro" id="IPR002347">
    <property type="entry name" value="SDR_fam"/>
</dbReference>
<gene>
    <name evidence="2" type="ORF">EMQ25_02550</name>
</gene>
<accession>A0A433XL94</accession>
<evidence type="ECO:0000313" key="3">
    <source>
        <dbReference type="Proteomes" id="UP000281547"/>
    </source>
</evidence>
<dbReference type="EMBL" id="RZNJ01000001">
    <property type="protein sequence ID" value="RUT34857.1"/>
    <property type="molecule type" value="Genomic_DNA"/>
</dbReference>
<dbReference type="FunFam" id="3.40.50.720:FF:000084">
    <property type="entry name" value="Short-chain dehydrogenase reductase"/>
    <property type="match status" value="1"/>
</dbReference>
<dbReference type="CDD" id="cd05233">
    <property type="entry name" value="SDR_c"/>
    <property type="match status" value="1"/>
</dbReference>
<comment type="similarity">
    <text evidence="1">Belongs to the short-chain dehydrogenases/reductases (SDR) family.</text>
</comment>
<dbReference type="OrthoDB" id="7157698at2"/>
<dbReference type="PANTHER" id="PTHR43975:SF2">
    <property type="entry name" value="EG:BACR7A4.14 PROTEIN-RELATED"/>
    <property type="match status" value="1"/>
</dbReference>
<sequence length="265" mass="27450">MDVTLSGKILLVTGSTQGVGEKVARLAIASGAAGVLITGRSAERGEALASELGTDACPVEFIAADLADPAAPELIAASAVSAFGRIDCLVNSAGLTDRASLLDGTPALWERLFAVNARAPFFLMQHAVADMISRRAPGSIVNILSVNAHCGAPDLSIYSASKGALSTLTRNVAHAHLPDRIRCNGINMGWATTPGEHKMQGETLGKGAGWVEEAAAGMPLKRLLTDDEVAQLTIFLLSDQSGLMTGTLIDMEQAVLGAPPRRVAN</sequence>
<proteinExistence type="inferred from homology"/>
<comment type="caution">
    <text evidence="2">The sequence shown here is derived from an EMBL/GenBank/DDBJ whole genome shotgun (WGS) entry which is preliminary data.</text>
</comment>
<dbReference type="PRINTS" id="PR00081">
    <property type="entry name" value="GDHRDH"/>
</dbReference>
<dbReference type="AlphaFoldDB" id="A0A433XL94"/>
<keyword evidence="3" id="KW-1185">Reference proteome</keyword>
<dbReference type="RefSeq" id="WP_127186977.1">
    <property type="nucleotide sequence ID" value="NZ_RZNJ01000001.1"/>
</dbReference>
<dbReference type="PRINTS" id="PR00080">
    <property type="entry name" value="SDRFAMILY"/>
</dbReference>
<dbReference type="PANTHER" id="PTHR43975">
    <property type="entry name" value="ZGC:101858"/>
    <property type="match status" value="1"/>
</dbReference>
<organism evidence="2 3">
    <name type="scientific">Arsenicitalea aurantiaca</name>
    <dbReference type="NCBI Taxonomy" id="1783274"/>
    <lineage>
        <taxon>Bacteria</taxon>
        <taxon>Pseudomonadati</taxon>
        <taxon>Pseudomonadota</taxon>
        <taxon>Alphaproteobacteria</taxon>
        <taxon>Hyphomicrobiales</taxon>
        <taxon>Devosiaceae</taxon>
        <taxon>Arsenicitalea</taxon>
    </lineage>
</organism>
<protein>
    <submittedName>
        <fullName evidence="2">SDR family oxidoreductase</fullName>
    </submittedName>
</protein>
<dbReference type="PROSITE" id="PS00061">
    <property type="entry name" value="ADH_SHORT"/>
    <property type="match status" value="1"/>
</dbReference>
<name>A0A433XL94_9HYPH</name>
<evidence type="ECO:0000256" key="1">
    <source>
        <dbReference type="ARBA" id="ARBA00006484"/>
    </source>
</evidence>